<reference evidence="3 4" key="1">
    <citation type="submission" date="2022-02" db="EMBL/GenBank/DDBJ databases">
        <title>Chromosome-level reference genomes for two strains of Caenorhabditis briggsae: an improved platform for comparative genomics.</title>
        <authorList>
            <person name="Stevens L."/>
            <person name="Andersen E.C."/>
        </authorList>
    </citation>
    <scope>NUCLEOTIDE SEQUENCE [LARGE SCALE GENOMIC DNA]</scope>
    <source>
        <strain evidence="3">QX1410_ONT</strain>
        <tissue evidence="3">Whole-organism</tissue>
    </source>
</reference>
<keyword evidence="2" id="KW-1133">Transmembrane helix</keyword>
<feature type="region of interest" description="Disordered" evidence="1">
    <location>
        <begin position="12"/>
        <end position="37"/>
    </location>
</feature>
<evidence type="ECO:0000256" key="2">
    <source>
        <dbReference type="SAM" id="Phobius"/>
    </source>
</evidence>
<accession>A0AAE9A2V0</accession>
<dbReference type="EMBL" id="CP090895">
    <property type="protein sequence ID" value="ULT85809.1"/>
    <property type="molecule type" value="Genomic_DNA"/>
</dbReference>
<evidence type="ECO:0000313" key="3">
    <source>
        <dbReference type="EMBL" id="ULT85809.1"/>
    </source>
</evidence>
<dbReference type="AlphaFoldDB" id="A0AAE9A2V0"/>
<feature type="compositionally biased region" description="Low complexity" evidence="1">
    <location>
        <begin position="128"/>
        <end position="147"/>
    </location>
</feature>
<feature type="compositionally biased region" description="Basic and acidic residues" evidence="1">
    <location>
        <begin position="12"/>
        <end position="23"/>
    </location>
</feature>
<gene>
    <name evidence="3" type="ORF">L3Y34_005889</name>
</gene>
<evidence type="ECO:0000313" key="4">
    <source>
        <dbReference type="Proteomes" id="UP000827892"/>
    </source>
</evidence>
<feature type="transmembrane region" description="Helical" evidence="2">
    <location>
        <begin position="71"/>
        <end position="94"/>
    </location>
</feature>
<dbReference type="Proteomes" id="UP000827892">
    <property type="component" value="Chromosome V"/>
</dbReference>
<evidence type="ECO:0000256" key="1">
    <source>
        <dbReference type="SAM" id="MobiDB-lite"/>
    </source>
</evidence>
<sequence>MLIMFKIHQMRQEADGESGERKSQYSISGEPESSENKRLVPWENGKRHHQFDLLDSGTCVLGNDLMDMSHVLVIAPLVVFALFFLTVLVLRSFFLMSREEQRRDRIRRGGPVSSMSSNDTGIEISCTNNLNSNNRNNVRSNNNSNNNPNPPSYYAEVMATNSSALYPVYVPPYAAPLMSLRDPRQFQGLPGLAAPPPYPPPPSYHQISSFPELPSAPHAVINVAQQPRITKTRLEVTPVE</sequence>
<keyword evidence="2" id="KW-0472">Membrane</keyword>
<protein>
    <submittedName>
        <fullName evidence="3">Uncharacterized protein</fullName>
    </submittedName>
</protein>
<organism evidence="3 4">
    <name type="scientific">Caenorhabditis briggsae</name>
    <dbReference type="NCBI Taxonomy" id="6238"/>
    <lineage>
        <taxon>Eukaryota</taxon>
        <taxon>Metazoa</taxon>
        <taxon>Ecdysozoa</taxon>
        <taxon>Nematoda</taxon>
        <taxon>Chromadorea</taxon>
        <taxon>Rhabditida</taxon>
        <taxon>Rhabditina</taxon>
        <taxon>Rhabditomorpha</taxon>
        <taxon>Rhabditoidea</taxon>
        <taxon>Rhabditidae</taxon>
        <taxon>Peloderinae</taxon>
        <taxon>Caenorhabditis</taxon>
    </lineage>
</organism>
<feature type="region of interest" description="Disordered" evidence="1">
    <location>
        <begin position="104"/>
        <end position="152"/>
    </location>
</feature>
<proteinExistence type="predicted"/>
<name>A0AAE9A2V0_CAEBR</name>
<keyword evidence="2" id="KW-0812">Transmembrane</keyword>